<dbReference type="EMBL" id="FMAR01000001">
    <property type="protein sequence ID" value="SCB73311.1"/>
    <property type="molecule type" value="Genomic_DNA"/>
</dbReference>
<dbReference type="InterPro" id="IPR042098">
    <property type="entry name" value="TauD-like_sf"/>
</dbReference>
<evidence type="ECO:0000256" key="2">
    <source>
        <dbReference type="ARBA" id="ARBA00023002"/>
    </source>
</evidence>
<feature type="domain" description="TauD/TfdA-like" evidence="3">
    <location>
        <begin position="16"/>
        <end position="306"/>
    </location>
</feature>
<dbReference type="Gene3D" id="3.60.130.10">
    <property type="entry name" value="Clavaminate synthase-like"/>
    <property type="match status" value="1"/>
</dbReference>
<dbReference type="SUPFAM" id="SSF51197">
    <property type="entry name" value="Clavaminate synthase-like"/>
    <property type="match status" value="1"/>
</dbReference>
<dbReference type="OrthoDB" id="9769888at2"/>
<evidence type="ECO:0000313" key="4">
    <source>
        <dbReference type="EMBL" id="SCB73311.1"/>
    </source>
</evidence>
<accession>A0A1C3YT86</accession>
<dbReference type="Pfam" id="PF02668">
    <property type="entry name" value="TauD"/>
    <property type="match status" value="1"/>
</dbReference>
<dbReference type="RefSeq" id="WP_089707895.1">
    <property type="nucleotide sequence ID" value="NZ_FMAR01000001.1"/>
</dbReference>
<dbReference type="PANTHER" id="PTHR10696">
    <property type="entry name" value="GAMMA-BUTYROBETAINE HYDROXYLASE-RELATED"/>
    <property type="match status" value="1"/>
</dbReference>
<reference evidence="4 5" key="1">
    <citation type="submission" date="2016-08" db="EMBL/GenBank/DDBJ databases">
        <authorList>
            <person name="Seilhamer J.J."/>
        </authorList>
    </citation>
    <scope>NUCLEOTIDE SEQUENCE [LARGE SCALE GENOMIC DNA]</scope>
    <source>
        <strain evidence="4 5">A37T2</strain>
    </source>
</reference>
<organism evidence="4 5">
    <name type="scientific">Chitinophaga costaii</name>
    <dbReference type="NCBI Taxonomy" id="1335309"/>
    <lineage>
        <taxon>Bacteria</taxon>
        <taxon>Pseudomonadati</taxon>
        <taxon>Bacteroidota</taxon>
        <taxon>Chitinophagia</taxon>
        <taxon>Chitinophagales</taxon>
        <taxon>Chitinophagaceae</taxon>
        <taxon>Chitinophaga</taxon>
    </lineage>
</organism>
<keyword evidence="5" id="KW-1185">Reference proteome</keyword>
<comment type="cofactor">
    <cofactor evidence="1">
        <name>Fe(2+)</name>
        <dbReference type="ChEBI" id="CHEBI:29033"/>
    </cofactor>
</comment>
<dbReference type="PANTHER" id="PTHR10696:SF21">
    <property type="entry name" value="TAUD_TFDA-LIKE DOMAIN-CONTAINING PROTEIN"/>
    <property type="match status" value="1"/>
</dbReference>
<evidence type="ECO:0000256" key="1">
    <source>
        <dbReference type="ARBA" id="ARBA00001954"/>
    </source>
</evidence>
<dbReference type="Proteomes" id="UP000242818">
    <property type="component" value="Unassembled WGS sequence"/>
</dbReference>
<dbReference type="GO" id="GO:0016706">
    <property type="term" value="F:2-oxoglutarate-dependent dioxygenase activity"/>
    <property type="evidence" value="ECO:0007669"/>
    <property type="project" value="UniProtKB-ARBA"/>
</dbReference>
<evidence type="ECO:0000313" key="5">
    <source>
        <dbReference type="Proteomes" id="UP000242818"/>
    </source>
</evidence>
<dbReference type="InterPro" id="IPR050411">
    <property type="entry name" value="AlphaKG_dependent_hydroxylases"/>
</dbReference>
<evidence type="ECO:0000259" key="3">
    <source>
        <dbReference type="Pfam" id="PF02668"/>
    </source>
</evidence>
<protein>
    <submittedName>
        <fullName evidence="4">Taurine catabolism dioxygenase TauD, TfdA family</fullName>
    </submittedName>
</protein>
<name>A0A1C3YT86_9BACT</name>
<dbReference type="InterPro" id="IPR003819">
    <property type="entry name" value="TauD/TfdA-like"/>
</dbReference>
<dbReference type="AlphaFoldDB" id="A0A1C3YT86"/>
<dbReference type="STRING" id="1335309.GA0116948_10197"/>
<gene>
    <name evidence="4" type="ORF">GA0116948_10197</name>
</gene>
<keyword evidence="4" id="KW-0223">Dioxygenase</keyword>
<keyword evidence="2" id="KW-0560">Oxidoreductase</keyword>
<proteinExistence type="predicted"/>
<sequence length="311" mass="35473">MRSLLDPLMVTLSDLSPAEFVDYLQQSSNSIDAALCKYGAIKFSGVRIDSTYDFRQIVNATAVEFLNYIDGNSPRIKLIDNIYTSTEYDKTKRITMHNELSYTSRWPGRLYFSCLQPSESGGETLLANSRQILEVMNPSITAEIRRKGIKYIRNLHGGQGMGPTWQKTFETENQQEVTDYCTSHGIKYAWTDFGQLRLEQDSPGILRHRVTNEELWFNQLDQFHPSHLGEELYGVMTAIYETPENFPTYVEFGDGTPIPPDMVEEVIATIDEVTIAPVWQKHQFLVLDNELVCHGRNSYTGDRSVIVAMSK</sequence>